<keyword evidence="14" id="KW-1185">Reference proteome</keyword>
<dbReference type="Gene3D" id="3.40.50.620">
    <property type="entry name" value="HUPs"/>
    <property type="match status" value="1"/>
</dbReference>
<protein>
    <recommendedName>
        <fullName evidence="10">Probable nicotinate-nucleotide adenylyltransferase</fullName>
        <ecNumber evidence="10">2.7.7.18</ecNumber>
    </recommendedName>
    <alternativeName>
        <fullName evidence="10">Deamido-NAD(+) diphosphorylase</fullName>
    </alternativeName>
    <alternativeName>
        <fullName evidence="10">Deamido-NAD(+) pyrophosphorylase</fullName>
    </alternativeName>
    <alternativeName>
        <fullName evidence="10">Nicotinate mononucleotide adenylyltransferase</fullName>
        <shortName evidence="10">NaMN adenylyltransferase</shortName>
    </alternativeName>
</protein>
<dbReference type="InterPro" id="IPR004821">
    <property type="entry name" value="Cyt_trans-like"/>
</dbReference>
<comment type="similarity">
    <text evidence="10">Belongs to the NadD family.</text>
</comment>
<evidence type="ECO:0000256" key="6">
    <source>
        <dbReference type="ARBA" id="ARBA00022741"/>
    </source>
</evidence>
<sequence length="212" mass="24070">MTHTLTQPVITVEMKEEILDNAPRKQVGILGGTFNPPHLGHLIMAEQVGTQLGLDQVLFMPDSTPPHVDKKHPIAAKDRVAMVERAIMGNPLFGIELCEVKRGGISYTFDTMKYLKQQHPDTDYYFIIGGDMVAYLPKWHKIDELVKLVHFVGVKRRGYTPHSAYPVTWVDAPLIDISSTEIRRKLKQGCSVRYLVPEAVLDYIEEAKLYRD</sequence>
<dbReference type="EC" id="2.7.7.18" evidence="10"/>
<dbReference type="PANTHER" id="PTHR39321:SF3">
    <property type="entry name" value="PHOSPHOPANTETHEINE ADENYLYLTRANSFERASE"/>
    <property type="match status" value="1"/>
</dbReference>
<comment type="pathway">
    <text evidence="2 10">Cofactor biosynthesis; NAD(+) biosynthesis; deamido-NAD(+) from nicotinate D-ribonucleotide: step 1/1.</text>
</comment>
<feature type="domain" description="Cytidyltransferase-like" evidence="11">
    <location>
        <begin position="29"/>
        <end position="185"/>
    </location>
</feature>
<comment type="function">
    <text evidence="1 10">Catalyzes the reversible adenylation of nicotinate mononucleotide (NaMN) to nicotinic acid adenine dinucleotide (NaAD).</text>
</comment>
<dbReference type="EMBL" id="JQAT01000001">
    <property type="protein sequence ID" value="KRN29732.1"/>
    <property type="molecule type" value="Genomic_DNA"/>
</dbReference>
<evidence type="ECO:0000256" key="5">
    <source>
        <dbReference type="ARBA" id="ARBA00022695"/>
    </source>
</evidence>
<keyword evidence="5 10" id="KW-0548">Nucleotidyltransferase</keyword>
<dbReference type="EMBL" id="JQAZ01000001">
    <property type="protein sequence ID" value="KRN33739.1"/>
    <property type="molecule type" value="Genomic_DNA"/>
</dbReference>
<evidence type="ECO:0000313" key="12">
    <source>
        <dbReference type="EMBL" id="KRN29732.1"/>
    </source>
</evidence>
<reference evidence="14 15" key="1">
    <citation type="journal article" date="2015" name="Genome Announc.">
        <title>Expanding the biotechnology potential of lactobacilli through comparative genomics of 213 strains and associated genera.</title>
        <authorList>
            <person name="Sun Z."/>
            <person name="Harris H.M."/>
            <person name="McCann A."/>
            <person name="Guo C."/>
            <person name="Argimon S."/>
            <person name="Zhang W."/>
            <person name="Yang X."/>
            <person name="Jeffery I.B."/>
            <person name="Cooney J.C."/>
            <person name="Kagawa T.F."/>
            <person name="Liu W."/>
            <person name="Song Y."/>
            <person name="Salvetti E."/>
            <person name="Wrobel A."/>
            <person name="Rasinkangas P."/>
            <person name="Parkhill J."/>
            <person name="Rea M.C."/>
            <person name="O'Sullivan O."/>
            <person name="Ritari J."/>
            <person name="Douillard F.P."/>
            <person name="Paul Ross R."/>
            <person name="Yang R."/>
            <person name="Briner A.E."/>
            <person name="Felis G.E."/>
            <person name="de Vos W.M."/>
            <person name="Barrangou R."/>
            <person name="Klaenhammer T.R."/>
            <person name="Caufield P.W."/>
            <person name="Cui Y."/>
            <person name="Zhang H."/>
            <person name="O'Toole P.W."/>
        </authorList>
    </citation>
    <scope>NUCLEOTIDE SEQUENCE [LARGE SCALE GENOMIC DNA]</scope>
    <source>
        <strain evidence="12 15">ATCC BAA-66</strain>
        <strain evidence="13 14">DSM 13344</strain>
    </source>
</reference>
<dbReference type="Proteomes" id="UP000051751">
    <property type="component" value="Unassembled WGS sequence"/>
</dbReference>
<proteinExistence type="inferred from homology"/>
<dbReference type="HAMAP" id="MF_00244">
    <property type="entry name" value="NaMN_adenylyltr"/>
    <property type="match status" value="1"/>
</dbReference>
<dbReference type="AlphaFoldDB" id="A0A0R2G1M4"/>
<dbReference type="SUPFAM" id="SSF52374">
    <property type="entry name" value="Nucleotidylyl transferase"/>
    <property type="match status" value="1"/>
</dbReference>
<dbReference type="UniPathway" id="UPA00253">
    <property type="reaction ID" value="UER00332"/>
</dbReference>
<dbReference type="CDD" id="cd02165">
    <property type="entry name" value="NMNAT"/>
    <property type="match status" value="1"/>
</dbReference>
<evidence type="ECO:0000256" key="9">
    <source>
        <dbReference type="ARBA" id="ARBA00048721"/>
    </source>
</evidence>
<dbReference type="GO" id="GO:0009435">
    <property type="term" value="P:NAD+ biosynthetic process"/>
    <property type="evidence" value="ECO:0007669"/>
    <property type="project" value="UniProtKB-UniRule"/>
</dbReference>
<dbReference type="InterPro" id="IPR005248">
    <property type="entry name" value="NadD/NMNAT"/>
</dbReference>
<keyword evidence="3 10" id="KW-0662">Pyridine nucleotide biosynthesis</keyword>
<name>A0A0R2G1M4_9LACO</name>
<evidence type="ECO:0000256" key="4">
    <source>
        <dbReference type="ARBA" id="ARBA00022679"/>
    </source>
</evidence>
<dbReference type="PANTHER" id="PTHR39321">
    <property type="entry name" value="NICOTINATE-NUCLEOTIDE ADENYLYLTRANSFERASE-RELATED"/>
    <property type="match status" value="1"/>
</dbReference>
<evidence type="ECO:0000256" key="8">
    <source>
        <dbReference type="ARBA" id="ARBA00023027"/>
    </source>
</evidence>
<dbReference type="NCBIfam" id="NF000841">
    <property type="entry name" value="PRK00071.1-4"/>
    <property type="match status" value="1"/>
</dbReference>
<dbReference type="PATRIC" id="fig|81857.3.peg.626"/>
<keyword evidence="8 10" id="KW-0520">NAD</keyword>
<evidence type="ECO:0000256" key="1">
    <source>
        <dbReference type="ARBA" id="ARBA00002324"/>
    </source>
</evidence>
<dbReference type="GO" id="GO:0004515">
    <property type="term" value="F:nicotinate-nucleotide adenylyltransferase activity"/>
    <property type="evidence" value="ECO:0007669"/>
    <property type="project" value="UniProtKB-UniRule"/>
</dbReference>
<dbReference type="InterPro" id="IPR014729">
    <property type="entry name" value="Rossmann-like_a/b/a_fold"/>
</dbReference>
<evidence type="ECO:0000256" key="7">
    <source>
        <dbReference type="ARBA" id="ARBA00022840"/>
    </source>
</evidence>
<dbReference type="NCBIfam" id="NF000840">
    <property type="entry name" value="PRK00071.1-3"/>
    <property type="match status" value="1"/>
</dbReference>
<keyword evidence="6 10" id="KW-0547">Nucleotide-binding</keyword>
<keyword evidence="4 10" id="KW-0808">Transferase</keyword>
<dbReference type="Proteomes" id="UP000051645">
    <property type="component" value="Unassembled WGS sequence"/>
</dbReference>
<gene>
    <name evidence="10" type="primary">nadD</name>
    <name evidence="12" type="ORF">IV38_GL000620</name>
    <name evidence="13" type="ORF">IV40_GL000047</name>
</gene>
<evidence type="ECO:0000313" key="13">
    <source>
        <dbReference type="EMBL" id="KRN33739.1"/>
    </source>
</evidence>
<evidence type="ECO:0000256" key="10">
    <source>
        <dbReference type="HAMAP-Rule" id="MF_00244"/>
    </source>
</evidence>
<dbReference type="NCBIfam" id="TIGR00125">
    <property type="entry name" value="cyt_tran_rel"/>
    <property type="match status" value="1"/>
</dbReference>
<organism evidence="13 14">
    <name type="scientific">Lactobacillus selangorensis</name>
    <dbReference type="NCBI Taxonomy" id="81857"/>
    <lineage>
        <taxon>Bacteria</taxon>
        <taxon>Bacillati</taxon>
        <taxon>Bacillota</taxon>
        <taxon>Bacilli</taxon>
        <taxon>Lactobacillales</taxon>
        <taxon>Lactobacillaceae</taxon>
        <taxon>Lactobacillus</taxon>
    </lineage>
</organism>
<dbReference type="STRING" id="81857.IV38_GL000620"/>
<dbReference type="NCBIfam" id="TIGR00482">
    <property type="entry name" value="nicotinate (nicotinamide) nucleotide adenylyltransferase"/>
    <property type="match status" value="1"/>
</dbReference>
<evidence type="ECO:0000256" key="3">
    <source>
        <dbReference type="ARBA" id="ARBA00022642"/>
    </source>
</evidence>
<dbReference type="GO" id="GO:0005524">
    <property type="term" value="F:ATP binding"/>
    <property type="evidence" value="ECO:0007669"/>
    <property type="project" value="UniProtKB-KW"/>
</dbReference>
<evidence type="ECO:0000256" key="2">
    <source>
        <dbReference type="ARBA" id="ARBA00005019"/>
    </source>
</evidence>
<comment type="catalytic activity">
    <reaction evidence="9 10">
        <text>nicotinate beta-D-ribonucleotide + ATP + H(+) = deamido-NAD(+) + diphosphate</text>
        <dbReference type="Rhea" id="RHEA:22860"/>
        <dbReference type="ChEBI" id="CHEBI:15378"/>
        <dbReference type="ChEBI" id="CHEBI:30616"/>
        <dbReference type="ChEBI" id="CHEBI:33019"/>
        <dbReference type="ChEBI" id="CHEBI:57502"/>
        <dbReference type="ChEBI" id="CHEBI:58437"/>
        <dbReference type="EC" id="2.7.7.18"/>
    </reaction>
</comment>
<accession>A0A0R2G1M4</accession>
<evidence type="ECO:0000259" key="11">
    <source>
        <dbReference type="Pfam" id="PF01467"/>
    </source>
</evidence>
<evidence type="ECO:0000313" key="15">
    <source>
        <dbReference type="Proteomes" id="UP000051751"/>
    </source>
</evidence>
<dbReference type="Pfam" id="PF01467">
    <property type="entry name" value="CTP_transf_like"/>
    <property type="match status" value="1"/>
</dbReference>
<comment type="caution">
    <text evidence="13">The sequence shown here is derived from an EMBL/GenBank/DDBJ whole genome shotgun (WGS) entry which is preliminary data.</text>
</comment>
<evidence type="ECO:0000313" key="14">
    <source>
        <dbReference type="Proteomes" id="UP000051645"/>
    </source>
</evidence>
<keyword evidence="7 10" id="KW-0067">ATP-binding</keyword>